<sequence>MESAAPDPSLYTIKALFILDSDDNWLLAKEERGEALPGGKPGWCVPGGGRDRGQRMSAAMMHSRSSSAFAQQRCIRTATMHSHNNGAFTQQRCIHTLCDSGE</sequence>
<reference evidence="2 3" key="1">
    <citation type="submission" date="2021-05" db="EMBL/GenBank/DDBJ databases">
        <authorList>
            <person name="Zahm M."/>
            <person name="Klopp C."/>
            <person name="Cabau C."/>
            <person name="Kuhl H."/>
            <person name="Suciu R."/>
            <person name="Ciorpac M."/>
            <person name="Holostenco D."/>
            <person name="Gessner J."/>
            <person name="Wuertz S."/>
            <person name="Hohne C."/>
            <person name="Stock M."/>
            <person name="Gislard M."/>
            <person name="Lluch J."/>
            <person name="Milhes M."/>
            <person name="Lampietro C."/>
            <person name="Lopez Roques C."/>
            <person name="Donnadieu C."/>
            <person name="Du K."/>
            <person name="Schartl M."/>
            <person name="Guiguen Y."/>
        </authorList>
    </citation>
    <scope>NUCLEOTIDE SEQUENCE [LARGE SCALE GENOMIC DNA]</scope>
    <source>
        <strain evidence="2">Hh-F2</strain>
        <tissue evidence="2">Blood</tissue>
    </source>
</reference>
<dbReference type="EMBL" id="JAHFZB010000028">
    <property type="protein sequence ID" value="KAK6473156.1"/>
    <property type="molecule type" value="Genomic_DNA"/>
</dbReference>
<gene>
    <name evidence="2" type="ORF">HHUSO_G27844</name>
</gene>
<name>A0ABR0YKM0_HUSHU</name>
<evidence type="ECO:0000313" key="2">
    <source>
        <dbReference type="EMBL" id="KAK6473156.1"/>
    </source>
</evidence>
<organism evidence="2 3">
    <name type="scientific">Huso huso</name>
    <name type="common">Beluga</name>
    <name type="synonym">Acipenser huso</name>
    <dbReference type="NCBI Taxonomy" id="61971"/>
    <lineage>
        <taxon>Eukaryota</taxon>
        <taxon>Metazoa</taxon>
        <taxon>Chordata</taxon>
        <taxon>Craniata</taxon>
        <taxon>Vertebrata</taxon>
        <taxon>Euteleostomi</taxon>
        <taxon>Actinopterygii</taxon>
        <taxon>Chondrostei</taxon>
        <taxon>Acipenseriformes</taxon>
        <taxon>Acipenseridae</taxon>
        <taxon>Huso</taxon>
    </lineage>
</organism>
<dbReference type="CDD" id="cd02883">
    <property type="entry name" value="NUDIX_Hydrolase"/>
    <property type="match status" value="1"/>
</dbReference>
<protein>
    <submittedName>
        <fullName evidence="2">Uncharacterized protein</fullName>
    </submittedName>
</protein>
<feature type="compositionally biased region" description="Gly residues" evidence="1">
    <location>
        <begin position="39"/>
        <end position="48"/>
    </location>
</feature>
<feature type="region of interest" description="Disordered" evidence="1">
    <location>
        <begin position="34"/>
        <end position="54"/>
    </location>
</feature>
<accession>A0ABR0YKM0</accession>
<keyword evidence="3" id="KW-1185">Reference proteome</keyword>
<evidence type="ECO:0000313" key="3">
    <source>
        <dbReference type="Proteomes" id="UP001369086"/>
    </source>
</evidence>
<evidence type="ECO:0000256" key="1">
    <source>
        <dbReference type="SAM" id="MobiDB-lite"/>
    </source>
</evidence>
<proteinExistence type="predicted"/>
<comment type="caution">
    <text evidence="2">The sequence shown here is derived from an EMBL/GenBank/DDBJ whole genome shotgun (WGS) entry which is preliminary data.</text>
</comment>
<dbReference type="Proteomes" id="UP001369086">
    <property type="component" value="Unassembled WGS sequence"/>
</dbReference>